<dbReference type="GO" id="GO:0016301">
    <property type="term" value="F:kinase activity"/>
    <property type="evidence" value="ECO:0007669"/>
    <property type="project" value="UniProtKB-KW"/>
</dbReference>
<keyword evidence="3 5" id="KW-0418">Kinase</keyword>
<dbReference type="KEGG" id="asim:FE240_16520"/>
<dbReference type="PROSITE" id="PS00584">
    <property type="entry name" value="PFKB_KINASES_2"/>
    <property type="match status" value="1"/>
</dbReference>
<evidence type="ECO:0000256" key="2">
    <source>
        <dbReference type="ARBA" id="ARBA00022679"/>
    </source>
</evidence>
<accession>A0A5J6X185</accession>
<evidence type="ECO:0000313" key="5">
    <source>
        <dbReference type="EMBL" id="QFI56137.1"/>
    </source>
</evidence>
<evidence type="ECO:0000256" key="3">
    <source>
        <dbReference type="ARBA" id="ARBA00022777"/>
    </source>
</evidence>
<dbReference type="InterPro" id="IPR011611">
    <property type="entry name" value="PfkB_dom"/>
</dbReference>
<reference evidence="5 6" key="1">
    <citation type="submission" date="2019-05" db="EMBL/GenBank/DDBJ databases">
        <title>OXA-830, a novel chromosomally encoded expanded-spectrum class D beta-lactamase in Aeromonas simiae.</title>
        <authorList>
            <person name="Zhou W."/>
            <person name="Chen Q."/>
        </authorList>
    </citation>
    <scope>NUCLEOTIDE SEQUENCE [LARGE SCALE GENOMIC DNA]</scope>
    <source>
        <strain evidence="5 6">A6</strain>
    </source>
</reference>
<organism evidence="5 6">
    <name type="scientific">Aeromonas simiae</name>
    <dbReference type="NCBI Taxonomy" id="218936"/>
    <lineage>
        <taxon>Bacteria</taxon>
        <taxon>Pseudomonadati</taxon>
        <taxon>Pseudomonadota</taxon>
        <taxon>Gammaproteobacteria</taxon>
        <taxon>Aeromonadales</taxon>
        <taxon>Aeromonadaceae</taxon>
        <taxon>Aeromonas</taxon>
    </lineage>
</organism>
<sequence>MSRLLLLANLNCDHVLSLSEPLVAGARLQYVDQGRRLGGGGANTGVGLVWAGHQVLLASRVGLDETGDWLLEQAAAFGLDCRHVERFGGETGELLVLVDASGERTILRRPRRPDLPSGLPQEGIDCLYVNYPGTAVIPYLQQMLERTFVVAQYPKGGQLRRPCHVLVASCSDVASHDDPWAHARDLAGESLQWLVLTEGAQGAVAIHGEERVRVPARPVSVVDTTGAGDAFAGGLIHGLASGMAMEQALACGVDWGAFAVASESSIPPLALKKWLNSSYSSH</sequence>
<comment type="similarity">
    <text evidence="1">Belongs to the carbohydrate kinase PfkB family.</text>
</comment>
<dbReference type="InterPro" id="IPR002173">
    <property type="entry name" value="Carboh/pur_kinase_PfkB_CS"/>
</dbReference>
<dbReference type="Gene3D" id="3.40.1190.20">
    <property type="match status" value="1"/>
</dbReference>
<feature type="domain" description="Carbohydrate kinase PfkB" evidence="4">
    <location>
        <begin position="187"/>
        <end position="268"/>
    </location>
</feature>
<dbReference type="InterPro" id="IPR052700">
    <property type="entry name" value="Carb_kinase_PfkB-like"/>
</dbReference>
<dbReference type="InterPro" id="IPR029056">
    <property type="entry name" value="Ribokinase-like"/>
</dbReference>
<proteinExistence type="inferred from homology"/>
<dbReference type="EMBL" id="CP040449">
    <property type="protein sequence ID" value="QFI56137.1"/>
    <property type="molecule type" value="Genomic_DNA"/>
</dbReference>
<evidence type="ECO:0000256" key="1">
    <source>
        <dbReference type="ARBA" id="ARBA00010688"/>
    </source>
</evidence>
<name>A0A5J6X185_9GAMM</name>
<gene>
    <name evidence="5" type="ORF">FE240_16520</name>
</gene>
<protein>
    <submittedName>
        <fullName evidence="5">Carbohydrate kinase</fullName>
    </submittedName>
</protein>
<dbReference type="SUPFAM" id="SSF53613">
    <property type="entry name" value="Ribokinase-like"/>
    <property type="match status" value="1"/>
</dbReference>
<dbReference type="AlphaFoldDB" id="A0A5J6X185"/>
<dbReference type="Proteomes" id="UP000594034">
    <property type="component" value="Chromosome"/>
</dbReference>
<keyword evidence="6" id="KW-1185">Reference proteome</keyword>
<evidence type="ECO:0000259" key="4">
    <source>
        <dbReference type="Pfam" id="PF00294"/>
    </source>
</evidence>
<dbReference type="PANTHER" id="PTHR43320:SF3">
    <property type="entry name" value="CARBOHYDRATE KINASE PFKB DOMAIN-CONTAINING PROTEIN"/>
    <property type="match status" value="1"/>
</dbReference>
<keyword evidence="2" id="KW-0808">Transferase</keyword>
<feature type="domain" description="Carbohydrate kinase PfkB" evidence="4">
    <location>
        <begin position="35"/>
        <end position="107"/>
    </location>
</feature>
<dbReference type="Pfam" id="PF00294">
    <property type="entry name" value="PfkB"/>
    <property type="match status" value="2"/>
</dbReference>
<dbReference type="PANTHER" id="PTHR43320">
    <property type="entry name" value="SUGAR KINASE"/>
    <property type="match status" value="1"/>
</dbReference>
<dbReference type="RefSeq" id="WP_193002491.1">
    <property type="nucleotide sequence ID" value="NZ_CP040449.1"/>
</dbReference>
<evidence type="ECO:0000313" key="6">
    <source>
        <dbReference type="Proteomes" id="UP000594034"/>
    </source>
</evidence>